<gene>
    <name evidence="7" type="ORF">A2970_00200</name>
</gene>
<dbReference type="EMBL" id="MGAT01000015">
    <property type="protein sequence ID" value="OGK52762.1"/>
    <property type="molecule type" value="Genomic_DNA"/>
</dbReference>
<feature type="transmembrane region" description="Helical" evidence="5">
    <location>
        <begin position="128"/>
        <end position="145"/>
    </location>
</feature>
<dbReference type="InterPro" id="IPR044880">
    <property type="entry name" value="NCX_ion-bd_dom_sf"/>
</dbReference>
<dbReference type="Proteomes" id="UP000178857">
    <property type="component" value="Unassembled WGS sequence"/>
</dbReference>
<comment type="subcellular location">
    <subcellularLocation>
        <location evidence="1">Membrane</location>
        <topology evidence="1">Multi-pass membrane protein</topology>
    </subcellularLocation>
</comment>
<feature type="domain" description="Sodium/calcium exchanger membrane region" evidence="6">
    <location>
        <begin position="172"/>
        <end position="307"/>
    </location>
</feature>
<name>A0A1F7JAX1_9BACT</name>
<comment type="caution">
    <text evidence="7">The sequence shown here is derived from an EMBL/GenBank/DDBJ whole genome shotgun (WGS) entry which is preliminary data.</text>
</comment>
<dbReference type="GO" id="GO:0008273">
    <property type="term" value="F:calcium, potassium:sodium antiporter activity"/>
    <property type="evidence" value="ECO:0007669"/>
    <property type="project" value="TreeGrafter"/>
</dbReference>
<dbReference type="PANTHER" id="PTHR10846:SF8">
    <property type="entry name" value="INNER MEMBRANE PROTEIN YRBG"/>
    <property type="match status" value="1"/>
</dbReference>
<evidence type="ECO:0000313" key="8">
    <source>
        <dbReference type="Proteomes" id="UP000178857"/>
    </source>
</evidence>
<feature type="transmembrane region" description="Helical" evidence="5">
    <location>
        <begin position="294"/>
        <end position="311"/>
    </location>
</feature>
<protein>
    <recommendedName>
        <fullName evidence="6">Sodium/calcium exchanger membrane region domain-containing protein</fullName>
    </recommendedName>
</protein>
<feature type="transmembrane region" description="Helical" evidence="5">
    <location>
        <begin position="69"/>
        <end position="92"/>
    </location>
</feature>
<dbReference type="PANTHER" id="PTHR10846">
    <property type="entry name" value="SODIUM/POTASSIUM/CALCIUM EXCHANGER"/>
    <property type="match status" value="1"/>
</dbReference>
<dbReference type="Pfam" id="PF01699">
    <property type="entry name" value="Na_Ca_ex"/>
    <property type="match status" value="2"/>
</dbReference>
<feature type="transmembrane region" description="Helical" evidence="5">
    <location>
        <begin position="6"/>
        <end position="27"/>
    </location>
</feature>
<evidence type="ECO:0000256" key="1">
    <source>
        <dbReference type="ARBA" id="ARBA00004141"/>
    </source>
</evidence>
<keyword evidence="2 5" id="KW-0812">Transmembrane</keyword>
<feature type="transmembrane region" description="Helical" evidence="5">
    <location>
        <begin position="191"/>
        <end position="211"/>
    </location>
</feature>
<keyword evidence="3 5" id="KW-1133">Transmembrane helix</keyword>
<dbReference type="Gene3D" id="1.20.1420.30">
    <property type="entry name" value="NCX, central ion-binding region"/>
    <property type="match status" value="1"/>
</dbReference>
<evidence type="ECO:0000256" key="5">
    <source>
        <dbReference type="SAM" id="Phobius"/>
    </source>
</evidence>
<dbReference type="GO" id="GO:0006874">
    <property type="term" value="P:intracellular calcium ion homeostasis"/>
    <property type="evidence" value="ECO:0007669"/>
    <property type="project" value="TreeGrafter"/>
</dbReference>
<evidence type="ECO:0000256" key="4">
    <source>
        <dbReference type="ARBA" id="ARBA00023136"/>
    </source>
</evidence>
<feature type="transmembrane region" description="Helical" evidence="5">
    <location>
        <begin position="39"/>
        <end position="63"/>
    </location>
</feature>
<feature type="transmembrane region" description="Helical" evidence="5">
    <location>
        <begin position="261"/>
        <end position="282"/>
    </location>
</feature>
<keyword evidence="4 5" id="KW-0472">Membrane</keyword>
<dbReference type="GO" id="GO:0005262">
    <property type="term" value="F:calcium channel activity"/>
    <property type="evidence" value="ECO:0007669"/>
    <property type="project" value="TreeGrafter"/>
</dbReference>
<evidence type="ECO:0000313" key="7">
    <source>
        <dbReference type="EMBL" id="OGK52762.1"/>
    </source>
</evidence>
<evidence type="ECO:0000259" key="6">
    <source>
        <dbReference type="Pfam" id="PF01699"/>
    </source>
</evidence>
<feature type="transmembrane region" description="Helical" evidence="5">
    <location>
        <begin position="165"/>
        <end position="185"/>
    </location>
</feature>
<sequence>MIVLQVVLYFLSFFVIWYCSGIIINSLTRFTERLGLSSFAVSFFVLGILTSIPEFAVGINSILKQTPDIYVGNLLGASLVLFVFVIPLLAVLSGGVKMAHKLSSDNLIFALLVVAAPVFLIADNVLTRTESVFLILLYGILFYFIEHKHGLLDSIRTQKMSKKHLIEDIIELVIAGIVIFLVSQYLVNQTIYFSTLLSVSPFLISVIVLALGTNLPELTLAVRSVLEGKNEVALGDYLGSAAANTLLFGVLTFINRERIQISTYSFKTIVMMLLGLGLFYYFSRSKQDISRREGKILLLAYLLFIIVEVVIR</sequence>
<organism evidence="7 8">
    <name type="scientific">Candidatus Roizmanbacteria bacterium RIFCSPLOWO2_01_FULL_44_13</name>
    <dbReference type="NCBI Taxonomy" id="1802069"/>
    <lineage>
        <taxon>Bacteria</taxon>
        <taxon>Candidatus Roizmaniibacteriota</taxon>
    </lineage>
</organism>
<reference evidence="7 8" key="1">
    <citation type="journal article" date="2016" name="Nat. Commun.">
        <title>Thousands of microbial genomes shed light on interconnected biogeochemical processes in an aquifer system.</title>
        <authorList>
            <person name="Anantharaman K."/>
            <person name="Brown C.T."/>
            <person name="Hug L.A."/>
            <person name="Sharon I."/>
            <person name="Castelle C.J."/>
            <person name="Probst A.J."/>
            <person name="Thomas B.C."/>
            <person name="Singh A."/>
            <person name="Wilkins M.J."/>
            <person name="Karaoz U."/>
            <person name="Brodie E.L."/>
            <person name="Williams K.H."/>
            <person name="Hubbard S.S."/>
            <person name="Banfield J.F."/>
        </authorList>
    </citation>
    <scope>NUCLEOTIDE SEQUENCE [LARGE SCALE GENOMIC DNA]</scope>
</reference>
<evidence type="ECO:0000256" key="3">
    <source>
        <dbReference type="ARBA" id="ARBA00022989"/>
    </source>
</evidence>
<feature type="domain" description="Sodium/calcium exchanger membrane region" evidence="6">
    <location>
        <begin position="6"/>
        <end position="144"/>
    </location>
</feature>
<dbReference type="InterPro" id="IPR004481">
    <property type="entry name" value="K/Na/Ca-exchanger"/>
</dbReference>
<evidence type="ECO:0000256" key="2">
    <source>
        <dbReference type="ARBA" id="ARBA00022692"/>
    </source>
</evidence>
<feature type="transmembrane region" description="Helical" evidence="5">
    <location>
        <begin position="232"/>
        <end position="255"/>
    </location>
</feature>
<dbReference type="InterPro" id="IPR004837">
    <property type="entry name" value="NaCa_Exmemb"/>
</dbReference>
<dbReference type="GO" id="GO:0005886">
    <property type="term" value="C:plasma membrane"/>
    <property type="evidence" value="ECO:0007669"/>
    <property type="project" value="TreeGrafter"/>
</dbReference>
<proteinExistence type="predicted"/>
<accession>A0A1F7JAX1</accession>
<dbReference type="AlphaFoldDB" id="A0A1F7JAX1"/>
<feature type="transmembrane region" description="Helical" evidence="5">
    <location>
        <begin position="104"/>
        <end position="122"/>
    </location>
</feature>